<proteinExistence type="predicted"/>
<dbReference type="GO" id="GO:0080120">
    <property type="term" value="P:CAAX-box protein maturation"/>
    <property type="evidence" value="ECO:0007669"/>
    <property type="project" value="UniProtKB-ARBA"/>
</dbReference>
<dbReference type="RefSeq" id="WP_076404228.1">
    <property type="nucleotide sequence ID" value="NZ_FTMI01000002.1"/>
</dbReference>
<feature type="transmembrane region" description="Helical" evidence="2">
    <location>
        <begin position="145"/>
        <end position="167"/>
    </location>
</feature>
<dbReference type="GO" id="GO:0006508">
    <property type="term" value="P:proteolysis"/>
    <property type="evidence" value="ECO:0007669"/>
    <property type="project" value="UniProtKB-KW"/>
</dbReference>
<dbReference type="Proteomes" id="UP000186235">
    <property type="component" value="Unassembled WGS sequence"/>
</dbReference>
<feature type="transmembrane region" description="Helical" evidence="2">
    <location>
        <begin position="238"/>
        <end position="256"/>
    </location>
</feature>
<accession>A0A1N6PV11</accession>
<dbReference type="GO" id="GO:0004175">
    <property type="term" value="F:endopeptidase activity"/>
    <property type="evidence" value="ECO:0007669"/>
    <property type="project" value="UniProtKB-ARBA"/>
</dbReference>
<keyword evidence="4" id="KW-0378">Hydrolase</keyword>
<keyword evidence="2" id="KW-0812">Transmembrane</keyword>
<dbReference type="InterPro" id="IPR003675">
    <property type="entry name" value="Rce1/LyrA-like_dom"/>
</dbReference>
<feature type="region of interest" description="Disordered" evidence="1">
    <location>
        <begin position="1"/>
        <end position="25"/>
    </location>
</feature>
<keyword evidence="2" id="KW-1133">Transmembrane helix</keyword>
<protein>
    <submittedName>
        <fullName evidence="4">Membrane protease YdiL, CAAX protease family</fullName>
    </submittedName>
</protein>
<evidence type="ECO:0000256" key="1">
    <source>
        <dbReference type="SAM" id="MobiDB-lite"/>
    </source>
</evidence>
<feature type="transmembrane region" description="Helical" evidence="2">
    <location>
        <begin position="294"/>
        <end position="314"/>
    </location>
</feature>
<gene>
    <name evidence="4" type="ORF">SAMN05518682_1133</name>
</gene>
<evidence type="ECO:0000256" key="2">
    <source>
        <dbReference type="SAM" id="Phobius"/>
    </source>
</evidence>
<dbReference type="EMBL" id="FTMI01000002">
    <property type="protein sequence ID" value="SIQ08117.1"/>
    <property type="molecule type" value="Genomic_DNA"/>
</dbReference>
<dbReference type="Pfam" id="PF02517">
    <property type="entry name" value="Rce1-like"/>
    <property type="match status" value="1"/>
</dbReference>
<feature type="transmembrane region" description="Helical" evidence="2">
    <location>
        <begin position="263"/>
        <end position="282"/>
    </location>
</feature>
<sequence>MHPSLDESPVPTAPVPGPPLFGPVSQPTLDSTTATTFPYHRAAHVDLRPARWWTPLTTFGATALLYLAFLAPVAVVAVAYAVLVPYRPGLPMPTDDFSDPLNPLDWAIGLGLIALLLPAVVLGVRWGGRRRGTIHSVTGRFRWGLVGSAVPLVVPLYGVVTVGGFLLRPPSDLAAPAVTPALLLSLGCILLLGPPQCAAEEYAFRGLPQQMLGTWLRSPVWGIVLPVPFFVVGHGYDGVGQIGIAAFALCTGFLVWKTGGLELAVLVHVANNLFLFLLAPFSASSMEQGAIEPLVLLVDLGLLGSATVVLTVWFSRREGLRLREPFYGRVPAAGAGSSPGHSSGTP</sequence>
<organism evidence="4 5">
    <name type="scientific">Cellulosimicrobium aquatile</name>
    <dbReference type="NCBI Taxonomy" id="1612203"/>
    <lineage>
        <taxon>Bacteria</taxon>
        <taxon>Bacillati</taxon>
        <taxon>Actinomycetota</taxon>
        <taxon>Actinomycetes</taxon>
        <taxon>Micrococcales</taxon>
        <taxon>Promicromonosporaceae</taxon>
        <taxon>Cellulosimicrobium</taxon>
    </lineage>
</organism>
<keyword evidence="5" id="KW-1185">Reference proteome</keyword>
<feature type="compositionally biased region" description="Pro residues" evidence="1">
    <location>
        <begin position="11"/>
        <end position="21"/>
    </location>
</feature>
<reference evidence="5" key="1">
    <citation type="submission" date="2017-01" db="EMBL/GenBank/DDBJ databases">
        <authorList>
            <person name="Varghese N."/>
            <person name="Submissions S."/>
        </authorList>
    </citation>
    <scope>NUCLEOTIDE SEQUENCE [LARGE SCALE GENOMIC DNA]</scope>
    <source>
        <strain evidence="5">3bp</strain>
    </source>
</reference>
<feature type="domain" description="CAAX prenyl protease 2/Lysostaphin resistance protein A-like" evidence="3">
    <location>
        <begin position="189"/>
        <end position="274"/>
    </location>
</feature>
<evidence type="ECO:0000259" key="3">
    <source>
        <dbReference type="Pfam" id="PF02517"/>
    </source>
</evidence>
<name>A0A1N6PV11_9MICO</name>
<evidence type="ECO:0000313" key="5">
    <source>
        <dbReference type="Proteomes" id="UP000186235"/>
    </source>
</evidence>
<dbReference type="AlphaFoldDB" id="A0A1N6PV11"/>
<keyword evidence="2" id="KW-0472">Membrane</keyword>
<feature type="transmembrane region" description="Helical" evidence="2">
    <location>
        <begin position="173"/>
        <end position="193"/>
    </location>
</feature>
<keyword evidence="4" id="KW-0645">Protease</keyword>
<feature type="transmembrane region" description="Helical" evidence="2">
    <location>
        <begin position="106"/>
        <end position="124"/>
    </location>
</feature>
<evidence type="ECO:0000313" key="4">
    <source>
        <dbReference type="EMBL" id="SIQ08117.1"/>
    </source>
</evidence>
<feature type="transmembrane region" description="Helical" evidence="2">
    <location>
        <begin position="63"/>
        <end position="86"/>
    </location>
</feature>
<feature type="transmembrane region" description="Helical" evidence="2">
    <location>
        <begin position="214"/>
        <end position="232"/>
    </location>
</feature>